<reference evidence="1" key="1">
    <citation type="submission" date="2021-01" db="EMBL/GenBank/DDBJ databases">
        <authorList>
            <person name="Corre E."/>
            <person name="Pelletier E."/>
            <person name="Niang G."/>
            <person name="Scheremetjew M."/>
            <person name="Finn R."/>
            <person name="Kale V."/>
            <person name="Holt S."/>
            <person name="Cochrane G."/>
            <person name="Meng A."/>
            <person name="Brown T."/>
            <person name="Cohen L."/>
        </authorList>
    </citation>
    <scope>NUCLEOTIDE SEQUENCE</scope>
    <source>
        <strain evidence="1">SoJaBio B1-5/56/2</strain>
    </source>
</reference>
<accession>A0A7S4UML8</accession>
<gene>
    <name evidence="1" type="ORF">NAES01612_LOCUS21984</name>
</gene>
<evidence type="ECO:0008006" key="2">
    <source>
        <dbReference type="Google" id="ProtNLM"/>
    </source>
</evidence>
<evidence type="ECO:0000313" key="1">
    <source>
        <dbReference type="EMBL" id="CAE2330615.1"/>
    </source>
</evidence>
<dbReference type="EMBL" id="HBKR01033514">
    <property type="protein sequence ID" value="CAE2330615.1"/>
    <property type="molecule type" value="Transcribed_RNA"/>
</dbReference>
<name>A0A7S4UML8_9EUKA</name>
<organism evidence="1">
    <name type="scientific">Paramoeba aestuarina</name>
    <dbReference type="NCBI Taxonomy" id="180227"/>
    <lineage>
        <taxon>Eukaryota</taxon>
        <taxon>Amoebozoa</taxon>
        <taxon>Discosea</taxon>
        <taxon>Flabellinia</taxon>
        <taxon>Dactylopodida</taxon>
        <taxon>Paramoebidae</taxon>
        <taxon>Paramoeba</taxon>
    </lineage>
</organism>
<dbReference type="InterPro" id="IPR036102">
    <property type="entry name" value="OsmC/Ohrsf"/>
</dbReference>
<proteinExistence type="predicted"/>
<dbReference type="SUPFAM" id="SSF82784">
    <property type="entry name" value="OsmC-like"/>
    <property type="match status" value="1"/>
</dbReference>
<sequence>MSFLQGLVRELGIAQKYVRYHVRESLSQYVSRIRPAPAKDTQFMHNLRVLQSRKEKAKQESQKGMSWKEWLYQSYQRSCSMQSAKMALLDACATAHAAEAAADMGINVESINFAEETANTSAVGENEKKSNVVAYIEAPNVSDEELAVFVNRIQKECPVAAQMGDIIYKRK</sequence>
<dbReference type="AlphaFoldDB" id="A0A7S4UML8"/>
<protein>
    <recommendedName>
        <fullName evidence="2">OsmC-like protein</fullName>
    </recommendedName>
</protein>